<dbReference type="InterPro" id="IPR013517">
    <property type="entry name" value="FG-GAP"/>
</dbReference>
<evidence type="ECO:0000256" key="4">
    <source>
        <dbReference type="ARBA" id="ARBA00023180"/>
    </source>
</evidence>
<feature type="signal peptide" evidence="5">
    <location>
        <begin position="1"/>
        <end position="31"/>
    </location>
</feature>
<dbReference type="AlphaFoldDB" id="A0A1D7VU66"/>
<evidence type="ECO:0000256" key="3">
    <source>
        <dbReference type="ARBA" id="ARBA00022801"/>
    </source>
</evidence>
<evidence type="ECO:0000313" key="6">
    <source>
        <dbReference type="EMBL" id="AOP50312.1"/>
    </source>
</evidence>
<dbReference type="PRINTS" id="PR01185">
    <property type="entry name" value="INTEGRINA"/>
</dbReference>
<name>A0A1D7VU66_9ACTN</name>
<evidence type="ECO:0000256" key="1">
    <source>
        <dbReference type="ARBA" id="ARBA00022729"/>
    </source>
</evidence>
<dbReference type="KEGG" id="slc:SL103_32235"/>
<evidence type="ECO:0000313" key="7">
    <source>
        <dbReference type="Proteomes" id="UP000094094"/>
    </source>
</evidence>
<dbReference type="PANTHER" id="PTHR23221">
    <property type="entry name" value="GLYCOSYLPHOSPHATIDYLINOSITOL PHOSPHOLIPASE D"/>
    <property type="match status" value="1"/>
</dbReference>
<keyword evidence="1 5" id="KW-0732">Signal</keyword>
<proteinExistence type="predicted"/>
<evidence type="ECO:0000256" key="5">
    <source>
        <dbReference type="SAM" id="SignalP"/>
    </source>
</evidence>
<reference evidence="6 7" key="1">
    <citation type="submission" date="2016-09" db="EMBL/GenBank/DDBJ databases">
        <title>Complete genome sequencing of Streptomyces lydicus 103 and metabolic pathways analysis of antibiotic biosynthesis.</title>
        <authorList>
            <person name="Jia N."/>
            <person name="Ding M.-Z."/>
            <person name="Gao F."/>
            <person name="Yuan Y.-J."/>
        </authorList>
    </citation>
    <scope>NUCLEOTIDE SEQUENCE [LARGE SCALE GENOMIC DNA]</scope>
    <source>
        <strain evidence="6 7">103</strain>
    </source>
</reference>
<dbReference type="Gene3D" id="2.130.10.130">
    <property type="entry name" value="Integrin alpha, N-terminal"/>
    <property type="match status" value="3"/>
</dbReference>
<evidence type="ECO:0008006" key="8">
    <source>
        <dbReference type="Google" id="ProtNLM"/>
    </source>
</evidence>
<dbReference type="InterPro" id="IPR000413">
    <property type="entry name" value="Integrin_alpha"/>
</dbReference>
<dbReference type="PROSITE" id="PS51470">
    <property type="entry name" value="FG_GAP"/>
    <property type="match status" value="2"/>
</dbReference>
<sequence>MPKHLRTTLVTAAATTLAAGLLTAATGTASAAPAANGRQGDFNGDGYRDLAVAAPAATVDGKQRAGALTVLYGSAHGIDASRAVTLSQNSPGVLGAAEAGDLFGASLAAGDFNSDGFADLAVSAPYEDVAGDADGGTVQILWGAAGGLSGTGSATLADPAPSQHDRFGAALAAGDFDRDGTADLAVGTSSPKLHVFKGGISRSGAPGAHTAIALPILGEATNGILNLTAGEVTDQGYSDLVVSAYDNRSPYFNVNYYLPGTAAGLSGARAQRLPAGIITAIGDVTGDGFGDLVTGVHFDDKVPGSTKGGKVNVIHGSASGPRVDRIETITQESGAIPGSSETGDKFGYEVSVGDINGDGVQDLAIGAATETVDGASRTGAVTVLRGSRAGVDTVHNVQYFHQNSPGVPGANEKDDLFGGEVFLSDLNGDKKADLTVGATYENGGDGAVITLPSDGTRLTTAGSRFLAPSAVGLSTAGAPQFGSIMAG</sequence>
<dbReference type="OrthoDB" id="344301at2"/>
<dbReference type="SUPFAM" id="SSF69318">
    <property type="entry name" value="Integrin alpha N-terminal domain"/>
    <property type="match status" value="1"/>
</dbReference>
<dbReference type="SMART" id="SM00191">
    <property type="entry name" value="Int_alpha"/>
    <property type="match status" value="6"/>
</dbReference>
<gene>
    <name evidence="6" type="ORF">SL103_32235</name>
</gene>
<protein>
    <recommendedName>
        <fullName evidence="8">Integrin-like protein</fullName>
    </recommendedName>
</protein>
<accession>A0A1D7VU66</accession>
<keyword evidence="7" id="KW-1185">Reference proteome</keyword>
<dbReference type="GO" id="GO:0007155">
    <property type="term" value="P:cell adhesion"/>
    <property type="evidence" value="ECO:0007669"/>
    <property type="project" value="InterPro"/>
</dbReference>
<dbReference type="GO" id="GO:0016787">
    <property type="term" value="F:hydrolase activity"/>
    <property type="evidence" value="ECO:0007669"/>
    <property type="project" value="UniProtKB-KW"/>
</dbReference>
<dbReference type="RefSeq" id="WP_069572486.1">
    <property type="nucleotide sequence ID" value="NZ_CP017157.1"/>
</dbReference>
<dbReference type="EMBL" id="CP017157">
    <property type="protein sequence ID" value="AOP50312.1"/>
    <property type="molecule type" value="Genomic_DNA"/>
</dbReference>
<evidence type="ECO:0000256" key="2">
    <source>
        <dbReference type="ARBA" id="ARBA00022737"/>
    </source>
</evidence>
<feature type="chain" id="PRO_5009101280" description="Integrin-like protein" evidence="5">
    <location>
        <begin position="32"/>
        <end position="487"/>
    </location>
</feature>
<dbReference type="Proteomes" id="UP000094094">
    <property type="component" value="Chromosome"/>
</dbReference>
<dbReference type="PANTHER" id="PTHR23221:SF7">
    <property type="entry name" value="PHOSPHATIDYLINOSITOL-GLYCAN-SPECIFIC PHOSPHOLIPASE D"/>
    <property type="match status" value="1"/>
</dbReference>
<keyword evidence="4" id="KW-0325">Glycoprotein</keyword>
<organism evidence="6 7">
    <name type="scientific">Streptomyces lydicus</name>
    <dbReference type="NCBI Taxonomy" id="47763"/>
    <lineage>
        <taxon>Bacteria</taxon>
        <taxon>Bacillati</taxon>
        <taxon>Actinomycetota</taxon>
        <taxon>Actinomycetes</taxon>
        <taxon>Kitasatosporales</taxon>
        <taxon>Streptomycetaceae</taxon>
        <taxon>Streptomyces</taxon>
    </lineage>
</organism>
<keyword evidence="3" id="KW-0378">Hydrolase</keyword>
<dbReference type="Pfam" id="PF01839">
    <property type="entry name" value="FG-GAP"/>
    <property type="match status" value="5"/>
</dbReference>
<dbReference type="InterPro" id="IPR013519">
    <property type="entry name" value="Int_alpha_beta-p"/>
</dbReference>
<dbReference type="InterPro" id="IPR028994">
    <property type="entry name" value="Integrin_alpha_N"/>
</dbReference>
<keyword evidence="2" id="KW-0677">Repeat</keyword>
<dbReference type="GO" id="GO:0008305">
    <property type="term" value="C:integrin complex"/>
    <property type="evidence" value="ECO:0007669"/>
    <property type="project" value="InterPro"/>
</dbReference>